<protein>
    <submittedName>
        <fullName evidence="1">Transcriptional regulator</fullName>
    </submittedName>
</protein>
<dbReference type="InterPro" id="IPR011322">
    <property type="entry name" value="N-reg_PII-like_a/b"/>
</dbReference>
<dbReference type="AlphaFoldDB" id="A0A9D1S638"/>
<name>A0A9D1S638_9FIRM</name>
<dbReference type="Gene3D" id="3.30.70.120">
    <property type="match status" value="1"/>
</dbReference>
<dbReference type="Proteomes" id="UP000824111">
    <property type="component" value="Unassembled WGS sequence"/>
</dbReference>
<evidence type="ECO:0000313" key="1">
    <source>
        <dbReference type="EMBL" id="HIU47917.1"/>
    </source>
</evidence>
<organism evidence="1 2">
    <name type="scientific">Candidatus Avimonoglobus intestinipullorum</name>
    <dbReference type="NCBI Taxonomy" id="2840699"/>
    <lineage>
        <taxon>Bacteria</taxon>
        <taxon>Bacillati</taxon>
        <taxon>Bacillota</taxon>
        <taxon>Clostridia</taxon>
        <taxon>Eubacteriales</taxon>
        <taxon>Candidatus Avimonoglobus</taxon>
    </lineage>
</organism>
<sequence length="239" mass="26295">MSIPREGKLSAPRMVIFIMHAEDEKKIEGIFDSMHIPIFYQCRGQGTAPSEIMDIFGFGGTTRLVTIGLLPKFAVKELFEKAGRQLSFYQRGGGIVITIPITGLQSPLYHMLNDESRAIVEKRINERIEGDMAEIHEKSEYNVIWVSVAAGYSDQVIDTARAAGAKGGTILRGRRQNSEHVSQHLGIPMQDEQDFVMIVAPRAKKGEIMSAICNACGLRTPAHGTVISLPVDDAIGLEE</sequence>
<dbReference type="InterPro" id="IPR015867">
    <property type="entry name" value="N-reg_PII/ATP_PRibTrfase_C"/>
</dbReference>
<dbReference type="SUPFAM" id="SSF54913">
    <property type="entry name" value="GlnB-like"/>
    <property type="match status" value="1"/>
</dbReference>
<dbReference type="EMBL" id="DVND01000019">
    <property type="protein sequence ID" value="HIU47917.1"/>
    <property type="molecule type" value="Genomic_DNA"/>
</dbReference>
<accession>A0A9D1S638</accession>
<reference evidence="1" key="2">
    <citation type="journal article" date="2021" name="PeerJ">
        <title>Extensive microbial diversity within the chicken gut microbiome revealed by metagenomics and culture.</title>
        <authorList>
            <person name="Gilroy R."/>
            <person name="Ravi A."/>
            <person name="Getino M."/>
            <person name="Pursley I."/>
            <person name="Horton D.L."/>
            <person name="Alikhan N.F."/>
            <person name="Baker D."/>
            <person name="Gharbi K."/>
            <person name="Hall N."/>
            <person name="Watson M."/>
            <person name="Adriaenssens E.M."/>
            <person name="Foster-Nyarko E."/>
            <person name="Jarju S."/>
            <person name="Secka A."/>
            <person name="Antonio M."/>
            <person name="Oren A."/>
            <person name="Chaudhuri R.R."/>
            <person name="La Ragione R."/>
            <person name="Hildebrand F."/>
            <person name="Pallen M.J."/>
        </authorList>
    </citation>
    <scope>NUCLEOTIDE SEQUENCE</scope>
    <source>
        <strain evidence="1">ChiSjej4B22-9803</strain>
    </source>
</reference>
<evidence type="ECO:0000313" key="2">
    <source>
        <dbReference type="Proteomes" id="UP000824111"/>
    </source>
</evidence>
<reference evidence="1" key="1">
    <citation type="submission" date="2020-10" db="EMBL/GenBank/DDBJ databases">
        <authorList>
            <person name="Gilroy R."/>
        </authorList>
    </citation>
    <scope>NUCLEOTIDE SEQUENCE</scope>
    <source>
        <strain evidence="1">ChiSjej4B22-9803</strain>
    </source>
</reference>
<gene>
    <name evidence="1" type="ORF">IAB04_00980</name>
</gene>
<proteinExistence type="predicted"/>
<comment type="caution">
    <text evidence="1">The sequence shown here is derived from an EMBL/GenBank/DDBJ whole genome shotgun (WGS) entry which is preliminary data.</text>
</comment>